<organism evidence="1 2">
    <name type="scientific">Halteria grandinella</name>
    <dbReference type="NCBI Taxonomy" id="5974"/>
    <lineage>
        <taxon>Eukaryota</taxon>
        <taxon>Sar</taxon>
        <taxon>Alveolata</taxon>
        <taxon>Ciliophora</taxon>
        <taxon>Intramacronucleata</taxon>
        <taxon>Spirotrichea</taxon>
        <taxon>Stichotrichia</taxon>
        <taxon>Sporadotrichida</taxon>
        <taxon>Halteriidae</taxon>
        <taxon>Halteria</taxon>
    </lineage>
</organism>
<sequence>MPLDPAEEFTFMDIETALPYPLKSFLVLTLIAGVTQRDLGETPPLTKLESPFSTGSNKSEEAKADAIFKDMVKDFNKLSAQIQKRNSNIPAGTHKFKYLDPDYVVGSLSA</sequence>
<evidence type="ECO:0000313" key="1">
    <source>
        <dbReference type="EMBL" id="TNV87681.1"/>
    </source>
</evidence>
<gene>
    <name evidence="1" type="ORF">FGO68_gene5856</name>
</gene>
<dbReference type="Proteomes" id="UP000785679">
    <property type="component" value="Unassembled WGS sequence"/>
</dbReference>
<proteinExistence type="predicted"/>
<keyword evidence="2" id="KW-1185">Reference proteome</keyword>
<accession>A0A8J8TAS9</accession>
<name>A0A8J8TAS9_HALGN</name>
<dbReference type="EMBL" id="RRYP01000279">
    <property type="protein sequence ID" value="TNV87681.1"/>
    <property type="molecule type" value="Genomic_DNA"/>
</dbReference>
<comment type="caution">
    <text evidence="1">The sequence shown here is derived from an EMBL/GenBank/DDBJ whole genome shotgun (WGS) entry which is preliminary data.</text>
</comment>
<reference evidence="1" key="1">
    <citation type="submission" date="2019-06" db="EMBL/GenBank/DDBJ databases">
        <authorList>
            <person name="Zheng W."/>
        </authorList>
    </citation>
    <scope>NUCLEOTIDE SEQUENCE</scope>
    <source>
        <strain evidence="1">QDHG01</strain>
    </source>
</reference>
<dbReference type="AlphaFoldDB" id="A0A8J8TAS9"/>
<protein>
    <submittedName>
        <fullName evidence="1">Uncharacterized protein</fullName>
    </submittedName>
</protein>
<evidence type="ECO:0000313" key="2">
    <source>
        <dbReference type="Proteomes" id="UP000785679"/>
    </source>
</evidence>